<proteinExistence type="inferred from homology"/>
<dbReference type="InterPro" id="IPR013325">
    <property type="entry name" value="RNA_pol_sigma_r2"/>
</dbReference>
<evidence type="ECO:0000256" key="3">
    <source>
        <dbReference type="ARBA" id="ARBA00023082"/>
    </source>
</evidence>
<dbReference type="EMBL" id="BAQB01000022">
    <property type="protein sequence ID" value="GBR47733.1"/>
    <property type="molecule type" value="Genomic_DNA"/>
</dbReference>
<keyword evidence="3" id="KW-0731">Sigma factor</keyword>
<dbReference type="InterPro" id="IPR014284">
    <property type="entry name" value="RNA_pol_sigma-70_dom"/>
</dbReference>
<protein>
    <submittedName>
        <fullName evidence="6">DNA-directed RNA polymerase sigma-E/Sigma-24/FecI</fullName>
    </submittedName>
</protein>
<gene>
    <name evidence="6" type="ORF">AA106556_1557</name>
</gene>
<dbReference type="Gene3D" id="1.10.10.10">
    <property type="entry name" value="Winged helix-like DNA-binding domain superfamily/Winged helix DNA-binding domain"/>
    <property type="match status" value="1"/>
</dbReference>
<comment type="similarity">
    <text evidence="1">Belongs to the sigma-70 factor family. ECF subfamily.</text>
</comment>
<dbReference type="InterPro" id="IPR013324">
    <property type="entry name" value="RNA_pol_sigma_r3/r4-like"/>
</dbReference>
<comment type="caution">
    <text evidence="6">The sequence shown here is derived from an EMBL/GenBank/DDBJ whole genome shotgun (WGS) entry which is preliminary data.</text>
</comment>
<evidence type="ECO:0000256" key="2">
    <source>
        <dbReference type="ARBA" id="ARBA00023015"/>
    </source>
</evidence>
<dbReference type="InterPro" id="IPR036388">
    <property type="entry name" value="WH-like_DNA-bd_sf"/>
</dbReference>
<evidence type="ECO:0000256" key="4">
    <source>
        <dbReference type="ARBA" id="ARBA00023163"/>
    </source>
</evidence>
<dbReference type="SUPFAM" id="SSF88659">
    <property type="entry name" value="Sigma3 and sigma4 domains of RNA polymerase sigma factors"/>
    <property type="match status" value="1"/>
</dbReference>
<evidence type="ECO:0000256" key="1">
    <source>
        <dbReference type="ARBA" id="ARBA00010641"/>
    </source>
</evidence>
<accession>A0ABQ0QKB4</accession>
<evidence type="ECO:0000313" key="7">
    <source>
        <dbReference type="Proteomes" id="UP001062443"/>
    </source>
</evidence>
<dbReference type="GO" id="GO:0000428">
    <property type="term" value="C:DNA-directed RNA polymerase complex"/>
    <property type="evidence" value="ECO:0007669"/>
    <property type="project" value="UniProtKB-KW"/>
</dbReference>
<reference evidence="6" key="1">
    <citation type="submission" date="2013-04" db="EMBL/GenBank/DDBJ databases">
        <title>The genome sequencing project of 58 acetic acid bacteria.</title>
        <authorList>
            <person name="Okamoto-Kainuma A."/>
            <person name="Ishikawa M."/>
            <person name="Umino S."/>
            <person name="Koizumi Y."/>
            <person name="Shiwa Y."/>
            <person name="Yoshikawa H."/>
            <person name="Matsutani M."/>
            <person name="Matsushita K."/>
        </authorList>
    </citation>
    <scope>NUCLEOTIDE SEQUENCE</scope>
    <source>
        <strain evidence="6">NBRC 106556</strain>
    </source>
</reference>
<sequence>MQDTLTRALAARSQYAHDTSLKAWLFTIQRNIFYEQYRRHTKEREILESLGAAALPHSEHDAPHEAHDTIRELDELLWQLPDILRESLILIGAQELTYDEAGSICNVPSGTIKARVSRARSLLCELQRKV</sequence>
<dbReference type="Pfam" id="PF08281">
    <property type="entry name" value="Sigma70_r4_2"/>
    <property type="match status" value="1"/>
</dbReference>
<keyword evidence="4" id="KW-0804">Transcription</keyword>
<dbReference type="Gene3D" id="1.10.1740.10">
    <property type="match status" value="1"/>
</dbReference>
<dbReference type="InterPro" id="IPR013249">
    <property type="entry name" value="RNA_pol_sigma70_r4_t2"/>
</dbReference>
<keyword evidence="6" id="KW-0240">DNA-directed RNA polymerase</keyword>
<keyword evidence="2" id="KW-0805">Transcription regulation</keyword>
<dbReference type="InterPro" id="IPR039425">
    <property type="entry name" value="RNA_pol_sigma-70-like"/>
</dbReference>
<keyword evidence="7" id="KW-1185">Reference proteome</keyword>
<dbReference type="Proteomes" id="UP001062443">
    <property type="component" value="Unassembled WGS sequence"/>
</dbReference>
<dbReference type="PANTHER" id="PTHR43133">
    <property type="entry name" value="RNA POLYMERASE ECF-TYPE SIGMA FACTO"/>
    <property type="match status" value="1"/>
</dbReference>
<dbReference type="PANTHER" id="PTHR43133:SF25">
    <property type="entry name" value="RNA POLYMERASE SIGMA FACTOR RFAY-RELATED"/>
    <property type="match status" value="1"/>
</dbReference>
<evidence type="ECO:0000313" key="6">
    <source>
        <dbReference type="EMBL" id="GBR47733.1"/>
    </source>
</evidence>
<evidence type="ECO:0000259" key="5">
    <source>
        <dbReference type="Pfam" id="PF08281"/>
    </source>
</evidence>
<feature type="domain" description="RNA polymerase sigma factor 70 region 4 type 2" evidence="5">
    <location>
        <begin position="71"/>
        <end position="122"/>
    </location>
</feature>
<name>A0ABQ0QKB4_9PROT</name>
<organism evidence="6 7">
    <name type="scientific">Neokomagataea tanensis NBRC 106556</name>
    <dbReference type="NCBI Taxonomy" id="1223519"/>
    <lineage>
        <taxon>Bacteria</taxon>
        <taxon>Pseudomonadati</taxon>
        <taxon>Pseudomonadota</taxon>
        <taxon>Alphaproteobacteria</taxon>
        <taxon>Acetobacterales</taxon>
        <taxon>Acetobacteraceae</taxon>
        <taxon>Neokomagataea</taxon>
    </lineage>
</organism>
<dbReference type="NCBIfam" id="TIGR02937">
    <property type="entry name" value="sigma70-ECF"/>
    <property type="match status" value="1"/>
</dbReference>
<dbReference type="SUPFAM" id="SSF88946">
    <property type="entry name" value="Sigma2 domain of RNA polymerase sigma factors"/>
    <property type="match status" value="1"/>
</dbReference>